<feature type="region of interest" description="Disordered" evidence="1">
    <location>
        <begin position="224"/>
        <end position="263"/>
    </location>
</feature>
<dbReference type="AlphaFoldDB" id="A0A1E1X2V5"/>
<dbReference type="EMBL" id="GFAC01005614">
    <property type="protein sequence ID" value="JAT93574.1"/>
    <property type="molecule type" value="mRNA"/>
</dbReference>
<organism evidence="3">
    <name type="scientific">Amblyomma aureolatum</name>
    <dbReference type="NCBI Taxonomy" id="187763"/>
    <lineage>
        <taxon>Eukaryota</taxon>
        <taxon>Metazoa</taxon>
        <taxon>Ecdysozoa</taxon>
        <taxon>Arthropoda</taxon>
        <taxon>Chelicerata</taxon>
        <taxon>Arachnida</taxon>
        <taxon>Acari</taxon>
        <taxon>Parasitiformes</taxon>
        <taxon>Ixodida</taxon>
        <taxon>Ixodoidea</taxon>
        <taxon>Ixodidae</taxon>
        <taxon>Amblyomminae</taxon>
        <taxon>Amblyomma</taxon>
    </lineage>
</organism>
<dbReference type="Gene3D" id="2.30.30.140">
    <property type="match status" value="1"/>
</dbReference>
<dbReference type="GO" id="GO:0034587">
    <property type="term" value="P:piRNA processing"/>
    <property type="evidence" value="ECO:0007669"/>
    <property type="project" value="TreeGrafter"/>
</dbReference>
<dbReference type="InterPro" id="IPR035437">
    <property type="entry name" value="SNase_OB-fold_sf"/>
</dbReference>
<feature type="region of interest" description="Disordered" evidence="1">
    <location>
        <begin position="277"/>
        <end position="346"/>
    </location>
</feature>
<dbReference type="GO" id="GO:0016301">
    <property type="term" value="F:kinase activity"/>
    <property type="evidence" value="ECO:0007669"/>
    <property type="project" value="UniProtKB-KW"/>
</dbReference>
<dbReference type="GO" id="GO:0007283">
    <property type="term" value="P:spermatogenesis"/>
    <property type="evidence" value="ECO:0007669"/>
    <property type="project" value="TreeGrafter"/>
</dbReference>
<keyword evidence="3" id="KW-0418">Kinase</keyword>
<sequence length="346" mass="37663">GMPCAVPYTYSDGTSDWHRGLVIAVNSYPPLCQVLYVDYGTLGVLPKKKLRFLRDEFFDLPAQAIRASMGHLVPTSPSGWTPESKAFFIKLATVDHALMCLVFKKEGPVYNVSLCDTSTEPEMHFADCLVDKGYARLHFENAAGTMGSHVHSSIPRTEGTQKTLPFVNSALQMSEPAAPKPMPSTHLSLSVHSGRHIFTDHLTQPGNHVAAAHSAEPACQMPHFETGQADQSTKKGRRGSHEGTKRSEAAEQSEATKRNEATRRSWSLFTHYVKEQARKTSHAEKSGPMPTCDNSDVNKRGCSLFPSQATDQGSMSKQIWTTGTPQKGSVNDQAQGADSCTASGQA</sequence>
<dbReference type="GO" id="GO:0030719">
    <property type="term" value="P:P granule organization"/>
    <property type="evidence" value="ECO:0007669"/>
    <property type="project" value="TreeGrafter"/>
</dbReference>
<dbReference type="Pfam" id="PF00567">
    <property type="entry name" value="TUDOR"/>
    <property type="match status" value="1"/>
</dbReference>
<feature type="non-terminal residue" evidence="3">
    <location>
        <position position="1"/>
    </location>
</feature>
<dbReference type="InterPro" id="IPR050621">
    <property type="entry name" value="Tudor_domain_containing"/>
</dbReference>
<proteinExistence type="evidence at transcript level"/>
<protein>
    <submittedName>
        <fullName evidence="3">Putative a kinase anchor protein</fullName>
    </submittedName>
</protein>
<feature type="compositionally biased region" description="Polar residues" evidence="1">
    <location>
        <begin position="305"/>
        <end position="346"/>
    </location>
</feature>
<name>A0A1E1X2V5_9ACAR</name>
<reference evidence="3" key="1">
    <citation type="journal article" date="2017" name="Front. Cell. Infect. Microbiol.">
        <title>The Distinct Transcriptional Response of the Midgut of Amblyomma sculptum and Amblyomma aureolatum Ticks to Rickettsia rickettsii Correlates to Their Differences in Susceptibility to Infection.</title>
        <authorList>
            <person name="Martins L.A."/>
            <person name="Galletti M.F.B.M."/>
            <person name="Ribeiro J.M."/>
            <person name="Fujita A."/>
            <person name="Costa F.B."/>
            <person name="Labruna M.B."/>
            <person name="Daffre S."/>
            <person name="Fogaca A.C."/>
        </authorList>
    </citation>
    <scope>NUCLEOTIDE SEQUENCE</scope>
</reference>
<dbReference type="GO" id="GO:0043186">
    <property type="term" value="C:P granule"/>
    <property type="evidence" value="ECO:0007669"/>
    <property type="project" value="TreeGrafter"/>
</dbReference>
<feature type="compositionally biased region" description="Basic and acidic residues" evidence="1">
    <location>
        <begin position="239"/>
        <end position="263"/>
    </location>
</feature>
<accession>A0A1E1X2V5</accession>
<dbReference type="PANTHER" id="PTHR22948:SF29">
    <property type="entry name" value="FI02030P-RELATED"/>
    <property type="match status" value="1"/>
</dbReference>
<evidence type="ECO:0000256" key="1">
    <source>
        <dbReference type="SAM" id="MobiDB-lite"/>
    </source>
</evidence>
<evidence type="ECO:0000313" key="3">
    <source>
        <dbReference type="EMBL" id="JAT93574.1"/>
    </source>
</evidence>
<dbReference type="PANTHER" id="PTHR22948">
    <property type="entry name" value="TUDOR DOMAIN CONTAINING PROTEIN"/>
    <property type="match status" value="1"/>
</dbReference>
<feature type="domain" description="Tudor" evidence="2">
    <location>
        <begin position="1"/>
        <end position="60"/>
    </location>
</feature>
<dbReference type="PROSITE" id="PS50304">
    <property type="entry name" value="TUDOR"/>
    <property type="match status" value="1"/>
</dbReference>
<dbReference type="Gene3D" id="2.40.50.90">
    <property type="match status" value="1"/>
</dbReference>
<keyword evidence="3" id="KW-0808">Transferase</keyword>
<dbReference type="InterPro" id="IPR002999">
    <property type="entry name" value="Tudor"/>
</dbReference>
<evidence type="ECO:0000259" key="2">
    <source>
        <dbReference type="PROSITE" id="PS50304"/>
    </source>
</evidence>
<dbReference type="SUPFAM" id="SSF63748">
    <property type="entry name" value="Tudor/PWWP/MBT"/>
    <property type="match status" value="1"/>
</dbReference>
<feature type="non-terminal residue" evidence="3">
    <location>
        <position position="346"/>
    </location>
</feature>